<dbReference type="PANTHER" id="PTHR38471:SF2">
    <property type="entry name" value="FOUR HELIX BUNDLE PROTEIN"/>
    <property type="match status" value="1"/>
</dbReference>
<dbReference type="EMBL" id="BARU01010352">
    <property type="protein sequence ID" value="GAH32299.1"/>
    <property type="molecule type" value="Genomic_DNA"/>
</dbReference>
<dbReference type="SUPFAM" id="SSF158446">
    <property type="entry name" value="IVS-encoded protein-like"/>
    <property type="match status" value="1"/>
</dbReference>
<gene>
    <name evidence="1" type="ORF">S03H2_19762</name>
</gene>
<proteinExistence type="predicted"/>
<comment type="caution">
    <text evidence="1">The sequence shown here is derived from an EMBL/GenBank/DDBJ whole genome shotgun (WGS) entry which is preliminary data.</text>
</comment>
<dbReference type="Gene3D" id="1.20.1440.60">
    <property type="entry name" value="23S rRNA-intervening sequence"/>
    <property type="match status" value="1"/>
</dbReference>
<dbReference type="PANTHER" id="PTHR38471">
    <property type="entry name" value="FOUR HELIX BUNDLE PROTEIN"/>
    <property type="match status" value="1"/>
</dbReference>
<reference evidence="1" key="1">
    <citation type="journal article" date="2014" name="Front. Microbiol.">
        <title>High frequency of phylogenetically diverse reductive dehalogenase-homologous genes in deep subseafloor sedimentary metagenomes.</title>
        <authorList>
            <person name="Kawai M."/>
            <person name="Futagami T."/>
            <person name="Toyoda A."/>
            <person name="Takaki Y."/>
            <person name="Nishi S."/>
            <person name="Hori S."/>
            <person name="Arai W."/>
            <person name="Tsubouchi T."/>
            <person name="Morono Y."/>
            <person name="Uchiyama I."/>
            <person name="Ito T."/>
            <person name="Fujiyama A."/>
            <person name="Inagaki F."/>
            <person name="Takami H."/>
        </authorList>
    </citation>
    <scope>NUCLEOTIDE SEQUENCE</scope>
    <source>
        <strain evidence="1">Expedition CK06-06</strain>
    </source>
</reference>
<organism evidence="1">
    <name type="scientific">marine sediment metagenome</name>
    <dbReference type="NCBI Taxonomy" id="412755"/>
    <lineage>
        <taxon>unclassified sequences</taxon>
        <taxon>metagenomes</taxon>
        <taxon>ecological metagenomes</taxon>
    </lineage>
</organism>
<dbReference type="InterPro" id="IPR012657">
    <property type="entry name" value="23S_rRNA-intervening_sequence"/>
</dbReference>
<protein>
    <recommendedName>
        <fullName evidence="2">Four helix bundle protein</fullName>
    </recommendedName>
</protein>
<feature type="non-terminal residue" evidence="1">
    <location>
        <position position="83"/>
    </location>
</feature>
<evidence type="ECO:0000313" key="1">
    <source>
        <dbReference type="EMBL" id="GAH32299.1"/>
    </source>
</evidence>
<name>X1FSF3_9ZZZZ</name>
<dbReference type="InterPro" id="IPR036583">
    <property type="entry name" value="23S_rRNA_IVS_sf"/>
</dbReference>
<dbReference type="Pfam" id="PF05635">
    <property type="entry name" value="23S_rRNA_IVP"/>
    <property type="match status" value="1"/>
</dbReference>
<sequence length="83" mass="9279">MKDFREMQVWNKGHKLALEIYKLTGGFPKEEIYGLSSQIRRAAVSIPTNIAEGCGRGSAKELKQFLKISMGSASEVEYQILLS</sequence>
<accession>X1FSF3</accession>
<dbReference type="CDD" id="cd16377">
    <property type="entry name" value="23S_rRNA_IVP_like"/>
    <property type="match status" value="1"/>
</dbReference>
<dbReference type="NCBIfam" id="TIGR02436">
    <property type="entry name" value="four helix bundle protein"/>
    <property type="match status" value="1"/>
</dbReference>
<evidence type="ECO:0008006" key="2">
    <source>
        <dbReference type="Google" id="ProtNLM"/>
    </source>
</evidence>
<dbReference type="AlphaFoldDB" id="X1FSF3"/>